<feature type="domain" description="RRM" evidence="6">
    <location>
        <begin position="237"/>
        <end position="323"/>
    </location>
</feature>
<dbReference type="PROSITE" id="PS50102">
    <property type="entry name" value="RRM"/>
    <property type="match status" value="2"/>
</dbReference>
<feature type="domain" description="RRM" evidence="6">
    <location>
        <begin position="163"/>
        <end position="235"/>
    </location>
</feature>
<dbReference type="Pfam" id="PF08075">
    <property type="entry name" value="NOPS"/>
    <property type="match status" value="1"/>
</dbReference>
<feature type="compositionally biased region" description="Low complexity" evidence="5">
    <location>
        <begin position="21"/>
        <end position="60"/>
    </location>
</feature>
<proteinExistence type="predicted"/>
<feature type="coiled-coil region" evidence="4">
    <location>
        <begin position="364"/>
        <end position="445"/>
    </location>
</feature>
<evidence type="ECO:0000256" key="1">
    <source>
        <dbReference type="ARBA" id="ARBA00022737"/>
    </source>
</evidence>
<evidence type="ECO:0000256" key="2">
    <source>
        <dbReference type="ARBA" id="ARBA00022884"/>
    </source>
</evidence>
<dbReference type="SMART" id="SM00360">
    <property type="entry name" value="RRM"/>
    <property type="match status" value="2"/>
</dbReference>
<keyword evidence="7" id="KW-1185">Reference proteome</keyword>
<feature type="region of interest" description="Disordered" evidence="5">
    <location>
        <begin position="493"/>
        <end position="660"/>
    </location>
</feature>
<keyword evidence="4" id="KW-0175">Coiled coil</keyword>
<keyword evidence="2 3" id="KW-0694">RNA-binding</keyword>
<evidence type="ECO:0000259" key="6">
    <source>
        <dbReference type="PROSITE" id="PS50102"/>
    </source>
</evidence>
<dbReference type="PANTHER" id="PTHR23189">
    <property type="entry name" value="RNA RECOGNITION MOTIF-CONTAINING"/>
    <property type="match status" value="1"/>
</dbReference>
<dbReference type="InterPro" id="IPR027267">
    <property type="entry name" value="AH/BAR_dom_sf"/>
</dbReference>
<feature type="compositionally biased region" description="Low complexity" evidence="5">
    <location>
        <begin position="84"/>
        <end position="101"/>
    </location>
</feature>
<dbReference type="InParanoid" id="A0A6P6XQS9"/>
<dbReference type="FunFam" id="3.30.70.330:FF:000043">
    <property type="entry name" value="paraspeckle component 1 isoform X1"/>
    <property type="match status" value="1"/>
</dbReference>
<dbReference type="Gene3D" id="6.10.250.1170">
    <property type="match status" value="1"/>
</dbReference>
<name>A0A6P6XQS9_DERPT</name>
<dbReference type="Gene3D" id="3.30.70.330">
    <property type="match status" value="2"/>
</dbReference>
<evidence type="ECO:0000256" key="5">
    <source>
        <dbReference type="SAM" id="MobiDB-lite"/>
    </source>
</evidence>
<dbReference type="InterPro" id="IPR012975">
    <property type="entry name" value="NOPS"/>
</dbReference>
<dbReference type="SUPFAM" id="SSF103657">
    <property type="entry name" value="BAR/IMD domain-like"/>
    <property type="match status" value="1"/>
</dbReference>
<dbReference type="OMA" id="IEMEYLR"/>
<feature type="compositionally biased region" description="Polar residues" evidence="5">
    <location>
        <begin position="9"/>
        <end position="20"/>
    </location>
</feature>
<dbReference type="KEGG" id="dpte:113788966"/>
<dbReference type="Pfam" id="PF00076">
    <property type="entry name" value="RRM_1"/>
    <property type="match status" value="2"/>
</dbReference>
<feature type="compositionally biased region" description="Low complexity" evidence="5">
    <location>
        <begin position="626"/>
        <end position="654"/>
    </location>
</feature>
<dbReference type="GO" id="GO:0003723">
    <property type="term" value="F:RNA binding"/>
    <property type="evidence" value="ECO:0007669"/>
    <property type="project" value="UniProtKB-UniRule"/>
</dbReference>
<dbReference type="InterPro" id="IPR012677">
    <property type="entry name" value="Nucleotide-bd_a/b_plait_sf"/>
</dbReference>
<sequence>MMMMAEVKQSPSASSTPVKVNQTNNQQQPTSTGSSSNIKINIRSSMDNNNNNNNPSSNNNTGGGGGGNPKTFNRNKSDSDIDSQHQQQPSDNQQQSQNKQQQNKKRKSNSNHPHYHHNQDGDQLSANYNGMPSSSMIGPRLTGQPIFEFPPPDQSTQTFTGRCRLFVANLPSTATEEALRKLFSEFGQISEIFIGKGNQFAFIKMDTRSNAENAKNALDGKPFEGRTLRVRLAAHAAAIKVTNLPPCVSNELLQFAFSTFGPVERAIVVADDRGRSINEGIVEFARKSSAQAAIKKCTNECLLLTASPLPCVATSLESRDEEEGVPEKNIQYQSDYRREREIGPRFSEPSTIENEIAKKWKDFIQHEAERRQAFEAEMQQKRENFVVQMEYFRLEEETKRLREQLQRMESQVQHMNVERDSRQDYERQREEMRRHHENVMRQQEEQLMGGQQHTPNEMNMLRRQESDLRQQVTTLHQMLERQEQSLRQMDPMGQHMDSQMYGQQQSQMMPGNNVGNGPPQPVPPPHQTPMSGLIGPIQPSQPHGPANPYGHQQNHHFGGLPPPHSQHQQQQQQQQPQQPPQHPQMNHHHHPYGGVPPPSMPGHHPGGQMQQPVPIVPYNGVPPPQLYGQQPPSQQQQQQQQSGMNHENGNNNYGKRNRRY</sequence>
<dbReference type="InterPro" id="IPR000504">
    <property type="entry name" value="RRM_dom"/>
</dbReference>
<feature type="compositionally biased region" description="Pro residues" evidence="5">
    <location>
        <begin position="518"/>
        <end position="527"/>
    </location>
</feature>
<keyword evidence="1" id="KW-0677">Repeat</keyword>
<reference evidence="8" key="1">
    <citation type="submission" date="2025-08" db="UniProtKB">
        <authorList>
            <consortium name="RefSeq"/>
        </authorList>
    </citation>
    <scope>IDENTIFICATION</scope>
    <source>
        <strain evidence="8">Airmid</strain>
    </source>
</reference>
<accession>A0A6P6XQS9</accession>
<gene>
    <name evidence="8" type="primary">LOC113788966</name>
</gene>
<evidence type="ECO:0000313" key="8">
    <source>
        <dbReference type="RefSeq" id="XP_027194244.1"/>
    </source>
</evidence>
<feature type="region of interest" description="Disordered" evidence="5">
    <location>
        <begin position="1"/>
        <end position="140"/>
    </location>
</feature>
<organism evidence="7 8">
    <name type="scientific">Dermatophagoides pteronyssinus</name>
    <name type="common">European house dust mite</name>
    <dbReference type="NCBI Taxonomy" id="6956"/>
    <lineage>
        <taxon>Eukaryota</taxon>
        <taxon>Metazoa</taxon>
        <taxon>Ecdysozoa</taxon>
        <taxon>Arthropoda</taxon>
        <taxon>Chelicerata</taxon>
        <taxon>Arachnida</taxon>
        <taxon>Acari</taxon>
        <taxon>Acariformes</taxon>
        <taxon>Sarcoptiformes</taxon>
        <taxon>Astigmata</taxon>
        <taxon>Psoroptidia</taxon>
        <taxon>Analgoidea</taxon>
        <taxon>Pyroglyphidae</taxon>
        <taxon>Dermatophagoidinae</taxon>
        <taxon>Dermatophagoides</taxon>
    </lineage>
</organism>
<feature type="compositionally biased region" description="Polar residues" evidence="5">
    <location>
        <begin position="121"/>
        <end position="136"/>
    </location>
</feature>
<evidence type="ECO:0000256" key="3">
    <source>
        <dbReference type="PROSITE-ProRule" id="PRU00176"/>
    </source>
</evidence>
<feature type="compositionally biased region" description="Low complexity" evidence="5">
    <location>
        <begin position="565"/>
        <end position="576"/>
    </location>
</feature>
<dbReference type="SUPFAM" id="SSF54928">
    <property type="entry name" value="RNA-binding domain, RBD"/>
    <property type="match status" value="1"/>
</dbReference>
<protein>
    <submittedName>
        <fullName evidence="8">Non-POU domain-containing octamer-binding protein-like isoform X1</fullName>
    </submittedName>
</protein>
<dbReference type="RefSeq" id="XP_027194244.1">
    <property type="nucleotide sequence ID" value="XM_027338443.1"/>
</dbReference>
<dbReference type="InterPro" id="IPR035979">
    <property type="entry name" value="RBD_domain_sf"/>
</dbReference>
<feature type="compositionally biased region" description="Low complexity" evidence="5">
    <location>
        <begin position="496"/>
        <end position="517"/>
    </location>
</feature>
<dbReference type="AlphaFoldDB" id="A0A6P6XQS9"/>
<evidence type="ECO:0000313" key="7">
    <source>
        <dbReference type="Proteomes" id="UP000515146"/>
    </source>
</evidence>
<feature type="compositionally biased region" description="Basic residues" evidence="5">
    <location>
        <begin position="102"/>
        <end position="116"/>
    </location>
</feature>
<dbReference type="OrthoDB" id="10067824at2759"/>
<evidence type="ECO:0000256" key="4">
    <source>
        <dbReference type="SAM" id="Coils"/>
    </source>
</evidence>
<dbReference type="Proteomes" id="UP000515146">
    <property type="component" value="Unplaced"/>
</dbReference>